<gene>
    <name evidence="3" type="ORF">GBK04_14480</name>
</gene>
<evidence type="ECO:0000313" key="3">
    <source>
        <dbReference type="EMBL" id="MPR34530.1"/>
    </source>
</evidence>
<protein>
    <submittedName>
        <fullName evidence="3">RNA-binding protein</fullName>
    </submittedName>
</protein>
<dbReference type="RefSeq" id="WP_152760831.1">
    <property type="nucleotide sequence ID" value="NZ_WHLY01000002.1"/>
</dbReference>
<reference evidence="3 4" key="1">
    <citation type="submission" date="2019-10" db="EMBL/GenBank/DDBJ databases">
        <title>Draft Genome Sequence of Cytophagaceae sp. SJW1-29.</title>
        <authorList>
            <person name="Choi A."/>
        </authorList>
    </citation>
    <scope>NUCLEOTIDE SEQUENCE [LARGE SCALE GENOMIC DNA]</scope>
    <source>
        <strain evidence="3 4">SJW1-29</strain>
    </source>
</reference>
<dbReference type="Pfam" id="PF13517">
    <property type="entry name" value="FG-GAP_3"/>
    <property type="match status" value="5"/>
</dbReference>
<evidence type="ECO:0000259" key="2">
    <source>
        <dbReference type="Pfam" id="PF07593"/>
    </source>
</evidence>
<dbReference type="InterPro" id="IPR027039">
    <property type="entry name" value="Crtac1"/>
</dbReference>
<accession>A0A7C9FDD1</accession>
<keyword evidence="4" id="KW-1185">Reference proteome</keyword>
<comment type="caution">
    <text evidence="3">The sequence shown here is derived from an EMBL/GenBank/DDBJ whole genome shotgun (WGS) entry which is preliminary data.</text>
</comment>
<evidence type="ECO:0000256" key="1">
    <source>
        <dbReference type="ARBA" id="ARBA00022729"/>
    </source>
</evidence>
<keyword evidence="1" id="KW-0732">Signal</keyword>
<dbReference type="Proteomes" id="UP000479293">
    <property type="component" value="Unassembled WGS sequence"/>
</dbReference>
<name>A0A7C9FDD1_9BACT</name>
<proteinExistence type="predicted"/>
<dbReference type="Pfam" id="PF07593">
    <property type="entry name" value="UnbV_ASPIC"/>
    <property type="match status" value="1"/>
</dbReference>
<dbReference type="EMBL" id="WHLY01000002">
    <property type="protein sequence ID" value="MPR34530.1"/>
    <property type="molecule type" value="Genomic_DNA"/>
</dbReference>
<sequence>MLNVHVKFLVTVLTACLVGCRNEPATLFKKIDADDSGVHFINKITPNDSLNAFTLTNFYNGGGVGVGDFNHDSLPDLFFAANQVSSRLYINEGNRSGESFTFRDVTEAAGVTTNRWCTGVSVVDINQDGWDDIYISVAKTPVSDLSRNLLFINQKTKTPTFKEEAESYGLAFEGFTTQTAFFDYDLDGDLDAFLLNTAPDLQNPNNLRPAINNGTYPSTDRLFENVGKNAAGQITFHDVSQRLGIRYEGLGLGVVVSDFNDDGYPDVYCSNDFISSDILYLNNQDGTFSNVISTATAHTSLYGMGVDAADLTNDGKTDILQMDMLPEDNFRQKQMLAGQDYDRKEMSISPRYQYQMQYMRNNLQLNVGNDPATGVPEFSEMGLLAGIARTDWSWATLLVDLDNDGRKDVFITNGYRKNITDRDFITYAEEYSFFGSDEARMKKRDEMLNKVPEIKLRNYAYRNVADYAFKNVSAAWGLDESSYANGAAWADLDRDGDLDLIVNNIDSEASIFQNRSNENPDQHYLTFKPLGPATNPSGLGVKVTIWVKGQPQKVENYVVRGYASSVEPVLHFGLGQGTLVDSVLIQWPGGSAEKLYRLRSDQTVLINYQKARPYSQADTQERPIFTHVAPPGIDYQHQESDFVDFKQTATLHKMLSRSGFPIVVGDVNGDGLDDFFVGGSYRGSASRLYVQKPGGDFRGVPFPDSTDHETTGATFLDADGDGDQDLFVVYGGNERPLTSEGAYQPTLFLNDGKGKFTKVPPASIPKMAVSASSVVAFDYDQDGDQDLFVAGRQVPGRYPLPARSYLLRNDSKGTFTDVSAQAGRAVFEPGLVCDVLTANLNGDAYPDLVMVGEWMPIRMFVNDKGRGFLPYATAQLAQTEGWWNCLAAADLDGDGDTDFIVGNEGLNTFYSASPTRPISLVGKDFNGDGTFDPVMGYYLGEKLYPAPPRDALNQQIIQFRKKYQSYGLYAKATYQDLFSDDELKGAFRAEAFTLQSTLLVNEGNGKFIVKALPRLAQQAPVFGIVPFDFNHDGHMDVVLSGNFFPNEVHMGRQDASRGLLLLGDGRGNFKAASAAQSGLNLTGDARTSRLLHTPKGLLLLTAINSQGVKVNRLVSDEDVPVGVP</sequence>
<dbReference type="InterPro" id="IPR013517">
    <property type="entry name" value="FG-GAP"/>
</dbReference>
<dbReference type="SUPFAM" id="SSF69318">
    <property type="entry name" value="Integrin alpha N-terminal domain"/>
    <property type="match status" value="3"/>
</dbReference>
<dbReference type="InterPro" id="IPR011519">
    <property type="entry name" value="UnbV_ASPIC"/>
</dbReference>
<dbReference type="PANTHER" id="PTHR16026:SF0">
    <property type="entry name" value="CARTILAGE ACIDIC PROTEIN 1"/>
    <property type="match status" value="1"/>
</dbReference>
<dbReference type="PANTHER" id="PTHR16026">
    <property type="entry name" value="CARTILAGE ACIDIC PROTEIN 1"/>
    <property type="match status" value="1"/>
</dbReference>
<organism evidence="3 4">
    <name type="scientific">Salmonirosea aquatica</name>
    <dbReference type="NCBI Taxonomy" id="2654236"/>
    <lineage>
        <taxon>Bacteria</taxon>
        <taxon>Pseudomonadati</taxon>
        <taxon>Bacteroidota</taxon>
        <taxon>Cytophagia</taxon>
        <taxon>Cytophagales</taxon>
        <taxon>Spirosomataceae</taxon>
        <taxon>Salmonirosea</taxon>
    </lineage>
</organism>
<dbReference type="Gene3D" id="2.130.10.130">
    <property type="entry name" value="Integrin alpha, N-terminal"/>
    <property type="match status" value="4"/>
</dbReference>
<dbReference type="AlphaFoldDB" id="A0A7C9FDD1"/>
<dbReference type="InterPro" id="IPR028994">
    <property type="entry name" value="Integrin_alpha_N"/>
</dbReference>
<feature type="domain" description="ASPIC/UnbV" evidence="2">
    <location>
        <begin position="538"/>
        <end position="604"/>
    </location>
</feature>
<evidence type="ECO:0000313" key="4">
    <source>
        <dbReference type="Proteomes" id="UP000479293"/>
    </source>
</evidence>